<dbReference type="OrthoDB" id="100767at2759"/>
<dbReference type="CDD" id="cd01670">
    <property type="entry name" value="Death"/>
    <property type="match status" value="1"/>
</dbReference>
<feature type="domain" description="Death" evidence="1">
    <location>
        <begin position="140"/>
        <end position="218"/>
    </location>
</feature>
<dbReference type="Pfam" id="PF00531">
    <property type="entry name" value="Death"/>
    <property type="match status" value="1"/>
</dbReference>
<gene>
    <name evidence="2" type="ORF">PVAND_011797</name>
</gene>
<dbReference type="GO" id="GO:0007165">
    <property type="term" value="P:signal transduction"/>
    <property type="evidence" value="ECO:0007669"/>
    <property type="project" value="InterPro"/>
</dbReference>
<keyword evidence="3" id="KW-1185">Reference proteome</keyword>
<dbReference type="Gene3D" id="1.10.533.10">
    <property type="entry name" value="Death Domain, Fas"/>
    <property type="match status" value="1"/>
</dbReference>
<dbReference type="Proteomes" id="UP001107558">
    <property type="component" value="Chromosome 1"/>
</dbReference>
<dbReference type="SUPFAM" id="SSF47986">
    <property type="entry name" value="DEATH domain"/>
    <property type="match status" value="1"/>
</dbReference>
<reference evidence="2" key="1">
    <citation type="submission" date="2021-03" db="EMBL/GenBank/DDBJ databases">
        <title>Chromosome level genome of the anhydrobiotic midge Polypedilum vanderplanki.</title>
        <authorList>
            <person name="Yoshida Y."/>
            <person name="Kikawada T."/>
            <person name="Gusev O."/>
        </authorList>
    </citation>
    <scope>NUCLEOTIDE SEQUENCE</scope>
    <source>
        <strain evidence="2">NIAS01</strain>
        <tissue evidence="2">Whole body or cell culture</tissue>
    </source>
</reference>
<evidence type="ECO:0000259" key="1">
    <source>
        <dbReference type="Pfam" id="PF00531"/>
    </source>
</evidence>
<evidence type="ECO:0000313" key="2">
    <source>
        <dbReference type="EMBL" id="KAG5682445.1"/>
    </source>
</evidence>
<name>A0A9J6CKG8_POLVA</name>
<dbReference type="InterPro" id="IPR000488">
    <property type="entry name" value="Death_dom"/>
</dbReference>
<comment type="caution">
    <text evidence="2">The sequence shown here is derived from an EMBL/GenBank/DDBJ whole genome shotgun (WGS) entry which is preliminary data.</text>
</comment>
<dbReference type="AlphaFoldDB" id="A0A9J6CKG8"/>
<sequence length="220" mass="25627">MSASIITSFEQINEKIVIHFNKNIGNLLNEAKDFFSSFINSNRQLNKVHNIEQLLKLLQRRGIYNAYEFTGLRIFQKIILDDEFNALVKAHQSMLSTSQELLSNIYALKRRNIQLQSGSQYENANQIHQNFQIPIEKQNEIFNAIADKFSPRDVLRLGRVLDFSERDLKEIEERCSDCHTRTIVLLGHYKERKNSLKKLLGALELIGKIDIKHEIKSIIE</sequence>
<dbReference type="EMBL" id="JADBJN010000001">
    <property type="protein sequence ID" value="KAG5682445.1"/>
    <property type="molecule type" value="Genomic_DNA"/>
</dbReference>
<evidence type="ECO:0000313" key="3">
    <source>
        <dbReference type="Proteomes" id="UP001107558"/>
    </source>
</evidence>
<dbReference type="InterPro" id="IPR011029">
    <property type="entry name" value="DEATH-like_dom_sf"/>
</dbReference>
<organism evidence="2 3">
    <name type="scientific">Polypedilum vanderplanki</name>
    <name type="common">Sleeping chironomid midge</name>
    <dbReference type="NCBI Taxonomy" id="319348"/>
    <lineage>
        <taxon>Eukaryota</taxon>
        <taxon>Metazoa</taxon>
        <taxon>Ecdysozoa</taxon>
        <taxon>Arthropoda</taxon>
        <taxon>Hexapoda</taxon>
        <taxon>Insecta</taxon>
        <taxon>Pterygota</taxon>
        <taxon>Neoptera</taxon>
        <taxon>Endopterygota</taxon>
        <taxon>Diptera</taxon>
        <taxon>Nematocera</taxon>
        <taxon>Chironomoidea</taxon>
        <taxon>Chironomidae</taxon>
        <taxon>Chironominae</taxon>
        <taxon>Polypedilum</taxon>
        <taxon>Polypedilum</taxon>
    </lineage>
</organism>
<protein>
    <recommendedName>
        <fullName evidence="1">Death domain-containing protein</fullName>
    </recommendedName>
</protein>
<proteinExistence type="predicted"/>
<accession>A0A9J6CKG8</accession>